<dbReference type="PANTHER" id="PTHR12245:SF5">
    <property type="entry name" value="SPRY DOMAIN-CONTAINING SOCS BOX PROTEIN 3"/>
    <property type="match status" value="1"/>
</dbReference>
<dbReference type="Proteomes" id="UP001146793">
    <property type="component" value="Unassembled WGS sequence"/>
</dbReference>
<accession>A0AAV7ZAL9</accession>
<dbReference type="AlphaFoldDB" id="A0AAV7ZAL9"/>
<dbReference type="PANTHER" id="PTHR12245">
    <property type="entry name" value="SPRY DOMAIN CONTAINING SOCS BOX PROTEIN"/>
    <property type="match status" value="1"/>
</dbReference>
<dbReference type="SUPFAM" id="SSF49899">
    <property type="entry name" value="Concanavalin A-like lectins/glucanases"/>
    <property type="match status" value="1"/>
</dbReference>
<reference evidence="3" key="1">
    <citation type="submission" date="2022-08" db="EMBL/GenBank/DDBJ databases">
        <title>Novel sulfate-reducing endosymbionts in the free-living metamonad Anaeramoeba.</title>
        <authorList>
            <person name="Jerlstrom-Hultqvist J."/>
            <person name="Cepicka I."/>
            <person name="Gallot-Lavallee L."/>
            <person name="Salas-Leiva D."/>
            <person name="Curtis B.A."/>
            <person name="Zahonova K."/>
            <person name="Pipaliya S."/>
            <person name="Dacks J."/>
            <person name="Roger A.J."/>
        </authorList>
    </citation>
    <scope>NUCLEOTIDE SEQUENCE</scope>
    <source>
        <strain evidence="3">Schooner1</strain>
    </source>
</reference>
<dbReference type="CDD" id="cd11709">
    <property type="entry name" value="SPRY"/>
    <property type="match status" value="1"/>
</dbReference>
<comment type="caution">
    <text evidence="2">The sequence shown here is derived from an EMBL/GenBank/DDBJ whole genome shotgun (WGS) entry which is preliminary data.</text>
</comment>
<gene>
    <name evidence="2" type="ORF">M0812_17366</name>
    <name evidence="3" type="ORF">M0813_29500</name>
</gene>
<dbReference type="Pfam" id="PF00622">
    <property type="entry name" value="SPRY"/>
    <property type="match status" value="1"/>
</dbReference>
<evidence type="ECO:0000259" key="1">
    <source>
        <dbReference type="PROSITE" id="PS50188"/>
    </source>
</evidence>
<dbReference type="InterPro" id="IPR001870">
    <property type="entry name" value="B30.2/SPRY"/>
</dbReference>
<evidence type="ECO:0000313" key="3">
    <source>
        <dbReference type="EMBL" id="KAJ6233824.1"/>
    </source>
</evidence>
<dbReference type="Gene3D" id="2.60.120.920">
    <property type="match status" value="1"/>
</dbReference>
<dbReference type="InterPro" id="IPR043136">
    <property type="entry name" value="B30.2/SPRY_sf"/>
</dbReference>
<sequence length="171" mass="18673">MSQADSTIILSDNFTTDRKGTHVTLSNDNKTAKLTGLYAEAGWGSVRGETEMKSGSIYQVDFKIDTFVTGGLIRIGAVEYSKSQGGTISIGWIYDLSTARKKNPNTSWTSYGQTFQAGDIITVVLDLIEYNISYLKNGEDLGVAFSNIGQNRTWALLLNIDQKAGTQLTIL</sequence>
<dbReference type="InterPro" id="IPR003877">
    <property type="entry name" value="SPRY_dom"/>
</dbReference>
<keyword evidence="5" id="KW-1185">Reference proteome</keyword>
<dbReference type="EMBL" id="JAOAOG010000273">
    <property type="protein sequence ID" value="KAJ6233824.1"/>
    <property type="molecule type" value="Genomic_DNA"/>
</dbReference>
<evidence type="ECO:0000313" key="5">
    <source>
        <dbReference type="Proteomes" id="UP001150062"/>
    </source>
</evidence>
<dbReference type="InterPro" id="IPR013320">
    <property type="entry name" value="ConA-like_dom_sf"/>
</dbReference>
<dbReference type="PROSITE" id="PS50188">
    <property type="entry name" value="B302_SPRY"/>
    <property type="match status" value="1"/>
</dbReference>
<dbReference type="InterPro" id="IPR050672">
    <property type="entry name" value="FBXO45-Fsn/SPSB_families"/>
</dbReference>
<proteinExistence type="predicted"/>
<reference evidence="2" key="2">
    <citation type="submission" date="2022-08" db="EMBL/GenBank/DDBJ databases">
        <title>Novel sulphate-reducing endosymbionts in the free-living metamonad Anaeramoeba.</title>
        <authorList>
            <person name="Jerlstrom-Hultqvist J."/>
            <person name="Cepicka I."/>
            <person name="Gallot-Lavallee L."/>
            <person name="Salas-Leiva D."/>
            <person name="Curtis B.A."/>
            <person name="Zahonova K."/>
            <person name="Pipaliya S."/>
            <person name="Dacks J."/>
            <person name="Roger A.J."/>
        </authorList>
    </citation>
    <scope>NUCLEOTIDE SEQUENCE</scope>
    <source>
        <strain evidence="2">Busselton2</strain>
    </source>
</reference>
<name>A0AAV7ZAL9_9EUKA</name>
<evidence type="ECO:0000313" key="2">
    <source>
        <dbReference type="EMBL" id="KAJ3438186.1"/>
    </source>
</evidence>
<dbReference type="EMBL" id="JANTQA010000033">
    <property type="protein sequence ID" value="KAJ3438186.1"/>
    <property type="molecule type" value="Genomic_DNA"/>
</dbReference>
<organism evidence="2 4">
    <name type="scientific">Anaeramoeba flamelloides</name>
    <dbReference type="NCBI Taxonomy" id="1746091"/>
    <lineage>
        <taxon>Eukaryota</taxon>
        <taxon>Metamonada</taxon>
        <taxon>Anaeramoebidae</taxon>
        <taxon>Anaeramoeba</taxon>
    </lineage>
</organism>
<evidence type="ECO:0000313" key="4">
    <source>
        <dbReference type="Proteomes" id="UP001146793"/>
    </source>
</evidence>
<feature type="domain" description="B30.2/SPRY" evidence="1">
    <location>
        <begin position="1"/>
        <end position="171"/>
    </location>
</feature>
<dbReference type="Proteomes" id="UP001150062">
    <property type="component" value="Unassembled WGS sequence"/>
</dbReference>
<protein>
    <submittedName>
        <fullName evidence="2">Spry domain containing socs box protein</fullName>
    </submittedName>
</protein>